<feature type="region of interest" description="Disordered" evidence="5">
    <location>
        <begin position="322"/>
        <end position="519"/>
    </location>
</feature>
<proteinExistence type="inferred from homology"/>
<feature type="region of interest" description="Disordered" evidence="5">
    <location>
        <begin position="169"/>
        <end position="249"/>
    </location>
</feature>
<feature type="compositionally biased region" description="Low complexity" evidence="5">
    <location>
        <begin position="388"/>
        <end position="413"/>
    </location>
</feature>
<gene>
    <name evidence="7" type="ORF">D9615_000920</name>
</gene>
<keyword evidence="4" id="KW-0206">Cytoskeleton</keyword>
<feature type="domain" description="TPX2 C-terminal" evidence="6">
    <location>
        <begin position="583"/>
        <end position="653"/>
    </location>
</feature>
<comment type="subcellular location">
    <subcellularLocation>
        <location evidence="1">Cytoplasm</location>
        <location evidence="1">Cytoskeleton</location>
    </subcellularLocation>
</comment>
<evidence type="ECO:0000256" key="2">
    <source>
        <dbReference type="ARBA" id="ARBA00005885"/>
    </source>
</evidence>
<feature type="compositionally biased region" description="Basic and acidic residues" evidence="5">
    <location>
        <begin position="322"/>
        <end position="331"/>
    </location>
</feature>
<dbReference type="OrthoDB" id="3242303at2759"/>
<dbReference type="EMBL" id="JAACJP010000004">
    <property type="protein sequence ID" value="KAF5384862.1"/>
    <property type="molecule type" value="Genomic_DNA"/>
</dbReference>
<sequence length="660" mass="71784">MPPHRNDTGAELSLRHLPDISDASFSFQIPNFLSQEDLLLADDDDVSFFRGANDSMTTPGLSRIAASPLTLSELTPRPIRTHAAKSLQHQVQAQPSSLPALEVRSKPKSKRTPQGIGKTMKIRAGLPMGSSRPGHRSMRTGSSQAPALGEDTLATTRLDTLRTEVEMLDTNSHESSKTDSPHSHAKPLHDVASKSIGPRRERATAKATAKPKRTVISGGISKTRSKNSTSTSTLPRNIPALPNSQQQTSHVTLNRAGFVQDEENADESICSSTTGGVAERLVMYSQQLLSSFGPFMSASTASAPEINPELSAQKDEAIPETVKHVDHESDRPLTLSQISPSKRVSPQATSARPVSPTRPSTKRPASVTSTERASKKGKSTSATVDTDPAVSTAALLTSAASRAPAGSSSSGSRNVNKTTRPRDGHTKKSTRQVPASTLTRLGNGSQAAVPAALTRNDASSSGSSTLRFSRSDNLRTSGSSARGSQDEGKGPSTTEGGGASLPRRDKRMVVPPINPTKPTEFKFQMDARIEARKAENEKEGSVASQKLRKTYQVPDFKTLHALQDAELAHRKENIVPVIPVPLELNTDGRARERERFDEHIREKERELERAMEQKRREMEENEEREIRELRKKAVPKAHEVPEWYKEAPKRKKREVDSNAG</sequence>
<organism evidence="7 8">
    <name type="scientific">Tricholomella constricta</name>
    <dbReference type="NCBI Taxonomy" id="117010"/>
    <lineage>
        <taxon>Eukaryota</taxon>
        <taxon>Fungi</taxon>
        <taxon>Dikarya</taxon>
        <taxon>Basidiomycota</taxon>
        <taxon>Agaricomycotina</taxon>
        <taxon>Agaricomycetes</taxon>
        <taxon>Agaricomycetidae</taxon>
        <taxon>Agaricales</taxon>
        <taxon>Tricholomatineae</taxon>
        <taxon>Lyophyllaceae</taxon>
        <taxon>Tricholomella</taxon>
    </lineage>
</organism>
<dbReference type="Proteomes" id="UP000565441">
    <property type="component" value="Unassembled WGS sequence"/>
</dbReference>
<feature type="region of interest" description="Disordered" evidence="5">
    <location>
        <begin position="89"/>
        <end position="154"/>
    </location>
</feature>
<feature type="compositionally biased region" description="Basic and acidic residues" evidence="5">
    <location>
        <begin position="609"/>
        <end position="628"/>
    </location>
</feature>
<keyword evidence="8" id="KW-1185">Reference proteome</keyword>
<evidence type="ECO:0000313" key="8">
    <source>
        <dbReference type="Proteomes" id="UP000565441"/>
    </source>
</evidence>
<name>A0A8H5M8Q6_9AGAR</name>
<evidence type="ECO:0000256" key="3">
    <source>
        <dbReference type="ARBA" id="ARBA00022490"/>
    </source>
</evidence>
<comment type="caution">
    <text evidence="7">The sequence shown here is derived from an EMBL/GenBank/DDBJ whole genome shotgun (WGS) entry which is preliminary data.</text>
</comment>
<feature type="region of interest" description="Disordered" evidence="5">
    <location>
        <begin position="609"/>
        <end position="660"/>
    </location>
</feature>
<evidence type="ECO:0000256" key="4">
    <source>
        <dbReference type="ARBA" id="ARBA00023212"/>
    </source>
</evidence>
<reference evidence="7 8" key="1">
    <citation type="journal article" date="2020" name="ISME J.">
        <title>Uncovering the hidden diversity of litter-decomposition mechanisms in mushroom-forming fungi.</title>
        <authorList>
            <person name="Floudas D."/>
            <person name="Bentzer J."/>
            <person name="Ahren D."/>
            <person name="Johansson T."/>
            <person name="Persson P."/>
            <person name="Tunlid A."/>
        </authorList>
    </citation>
    <scope>NUCLEOTIDE SEQUENCE [LARGE SCALE GENOMIC DNA]</scope>
    <source>
        <strain evidence="7 8">CBS 661.87</strain>
    </source>
</reference>
<feature type="compositionally biased region" description="Basic and acidic residues" evidence="5">
    <location>
        <begin position="169"/>
        <end position="204"/>
    </location>
</feature>
<feature type="compositionally biased region" description="Basic and acidic residues" evidence="5">
    <location>
        <begin position="636"/>
        <end position="660"/>
    </location>
</feature>
<evidence type="ECO:0000259" key="6">
    <source>
        <dbReference type="Pfam" id="PF06886"/>
    </source>
</evidence>
<dbReference type="GO" id="GO:0005856">
    <property type="term" value="C:cytoskeleton"/>
    <property type="evidence" value="ECO:0007669"/>
    <property type="project" value="UniProtKB-SubCell"/>
</dbReference>
<feature type="compositionally biased region" description="Polar residues" evidence="5">
    <location>
        <begin position="334"/>
        <end position="352"/>
    </location>
</feature>
<dbReference type="InterPro" id="IPR027329">
    <property type="entry name" value="TPX2_C"/>
</dbReference>
<dbReference type="AlphaFoldDB" id="A0A8H5M8Q6"/>
<feature type="compositionally biased region" description="Low complexity" evidence="5">
    <location>
        <begin position="459"/>
        <end position="468"/>
    </location>
</feature>
<keyword evidence="3" id="KW-0963">Cytoplasm</keyword>
<protein>
    <recommendedName>
        <fullName evidence="6">TPX2 C-terminal domain-containing protein</fullName>
    </recommendedName>
</protein>
<feature type="compositionally biased region" description="Polar residues" evidence="5">
    <location>
        <begin position="431"/>
        <end position="446"/>
    </location>
</feature>
<dbReference type="Pfam" id="PF06886">
    <property type="entry name" value="TPX2"/>
    <property type="match status" value="1"/>
</dbReference>
<evidence type="ECO:0000313" key="7">
    <source>
        <dbReference type="EMBL" id="KAF5384862.1"/>
    </source>
</evidence>
<comment type="similarity">
    <text evidence="2">Belongs to the TPX2 family.</text>
</comment>
<evidence type="ECO:0000256" key="1">
    <source>
        <dbReference type="ARBA" id="ARBA00004245"/>
    </source>
</evidence>
<feature type="compositionally biased region" description="Polar residues" evidence="5">
    <location>
        <begin position="474"/>
        <end position="483"/>
    </location>
</feature>
<accession>A0A8H5M8Q6</accession>
<evidence type="ECO:0000256" key="5">
    <source>
        <dbReference type="SAM" id="MobiDB-lite"/>
    </source>
</evidence>